<evidence type="ECO:0000256" key="2">
    <source>
        <dbReference type="ARBA" id="ARBA00001946"/>
    </source>
</evidence>
<dbReference type="InterPro" id="IPR037062">
    <property type="entry name" value="Malic_N_dom_sf"/>
</dbReference>
<dbReference type="FunFam" id="3.40.50.720:FF:000095">
    <property type="entry name" value="NADP-dependent malic enzyme"/>
    <property type="match status" value="1"/>
</dbReference>
<dbReference type="AlphaFoldDB" id="A0A7C3ZAV8"/>
<feature type="domain" description="Malic enzyme N-terminal" evidence="6">
    <location>
        <begin position="2"/>
        <end position="120"/>
    </location>
</feature>
<gene>
    <name evidence="7" type="ORF">ENW96_03440</name>
</gene>
<feature type="domain" description="Malic enzyme NAD-binding" evidence="5">
    <location>
        <begin position="136"/>
        <end position="356"/>
    </location>
</feature>
<evidence type="ECO:0000259" key="6">
    <source>
        <dbReference type="SMART" id="SM01274"/>
    </source>
</evidence>
<comment type="caution">
    <text evidence="7">The sequence shown here is derived from an EMBL/GenBank/DDBJ whole genome shotgun (WGS) entry which is preliminary data.</text>
</comment>
<dbReference type="GO" id="GO:0051287">
    <property type="term" value="F:NAD binding"/>
    <property type="evidence" value="ECO:0007669"/>
    <property type="project" value="InterPro"/>
</dbReference>
<comment type="cofactor">
    <cofactor evidence="1">
        <name>Mn(2+)</name>
        <dbReference type="ChEBI" id="CHEBI:29035"/>
    </cofactor>
</comment>
<dbReference type="SMART" id="SM01274">
    <property type="entry name" value="malic"/>
    <property type="match status" value="2"/>
</dbReference>
<dbReference type="SMART" id="SM00919">
    <property type="entry name" value="Malic_M"/>
    <property type="match status" value="2"/>
</dbReference>
<dbReference type="SUPFAM" id="SSF51735">
    <property type="entry name" value="NAD(P)-binding Rossmann-fold domains"/>
    <property type="match status" value="2"/>
</dbReference>
<dbReference type="InterPro" id="IPR036291">
    <property type="entry name" value="NAD(P)-bd_dom_sf"/>
</dbReference>
<evidence type="ECO:0000313" key="7">
    <source>
        <dbReference type="EMBL" id="HGF33431.1"/>
    </source>
</evidence>
<dbReference type="Pfam" id="PF03949">
    <property type="entry name" value="Malic_M"/>
    <property type="match status" value="2"/>
</dbReference>
<evidence type="ECO:0000256" key="3">
    <source>
        <dbReference type="ARBA" id="ARBA00022723"/>
    </source>
</evidence>
<dbReference type="InterPro" id="IPR012302">
    <property type="entry name" value="Malic_NAD-bd"/>
</dbReference>
<evidence type="ECO:0000256" key="4">
    <source>
        <dbReference type="ARBA" id="ARBA00023002"/>
    </source>
</evidence>
<dbReference type="PANTHER" id="PTHR43237:SF4">
    <property type="entry name" value="NADP-DEPENDENT MALIC ENZYME"/>
    <property type="match status" value="1"/>
</dbReference>
<protein>
    <submittedName>
        <fullName evidence="7">NADP-dependent malic enzyme</fullName>
    </submittedName>
</protein>
<dbReference type="GO" id="GO:0016616">
    <property type="term" value="F:oxidoreductase activity, acting on the CH-OH group of donors, NAD or NADP as acceptor"/>
    <property type="evidence" value="ECO:0007669"/>
    <property type="project" value="InterPro"/>
</dbReference>
<comment type="cofactor">
    <cofactor evidence="2">
        <name>Mg(2+)</name>
        <dbReference type="ChEBI" id="CHEBI:18420"/>
    </cofactor>
</comment>
<dbReference type="EMBL" id="DTMF01000092">
    <property type="protein sequence ID" value="HGF33431.1"/>
    <property type="molecule type" value="Genomic_DNA"/>
</dbReference>
<dbReference type="InterPro" id="IPR045213">
    <property type="entry name" value="Malic_NAD-bd_bact_type"/>
</dbReference>
<evidence type="ECO:0000259" key="5">
    <source>
        <dbReference type="SMART" id="SM00919"/>
    </source>
</evidence>
<dbReference type="InterPro" id="IPR015884">
    <property type="entry name" value="Malic_enzyme_CS"/>
</dbReference>
<name>A0A7C3ZAV8_9BACT</name>
<dbReference type="GO" id="GO:0046872">
    <property type="term" value="F:metal ion binding"/>
    <property type="evidence" value="ECO:0007669"/>
    <property type="project" value="UniProtKB-KW"/>
</dbReference>
<dbReference type="GO" id="GO:0004470">
    <property type="term" value="F:malic enzyme activity"/>
    <property type="evidence" value="ECO:0007669"/>
    <property type="project" value="InterPro"/>
</dbReference>
<organism evidence="7">
    <name type="scientific">Desulfobacca acetoxidans</name>
    <dbReference type="NCBI Taxonomy" id="60893"/>
    <lineage>
        <taxon>Bacteria</taxon>
        <taxon>Pseudomonadati</taxon>
        <taxon>Thermodesulfobacteriota</taxon>
        <taxon>Desulfobaccia</taxon>
        <taxon>Desulfobaccales</taxon>
        <taxon>Desulfobaccaceae</taxon>
        <taxon>Desulfobacca</taxon>
    </lineage>
</organism>
<dbReference type="InterPro" id="IPR046346">
    <property type="entry name" value="Aminoacid_DH-like_N_sf"/>
</dbReference>
<evidence type="ECO:0000256" key="1">
    <source>
        <dbReference type="ARBA" id="ARBA00001936"/>
    </source>
</evidence>
<accession>A0A7C3ZAV8</accession>
<proteinExistence type="predicted"/>
<feature type="domain" description="Malic enzyme N-terminal" evidence="6">
    <location>
        <begin position="413"/>
        <end position="547"/>
    </location>
</feature>
<reference evidence="7" key="1">
    <citation type="journal article" date="2020" name="mSystems">
        <title>Genome- and Community-Level Interaction Insights into Carbon Utilization and Element Cycling Functions of Hydrothermarchaeota in Hydrothermal Sediment.</title>
        <authorList>
            <person name="Zhou Z."/>
            <person name="Liu Y."/>
            <person name="Xu W."/>
            <person name="Pan J."/>
            <person name="Luo Z.H."/>
            <person name="Li M."/>
        </authorList>
    </citation>
    <scope>NUCLEOTIDE SEQUENCE [LARGE SCALE GENOMIC DNA]</scope>
    <source>
        <strain evidence="7">SpSt-897</strain>
    </source>
</reference>
<dbReference type="InterPro" id="IPR012301">
    <property type="entry name" value="Malic_N_dom"/>
</dbReference>
<dbReference type="CDD" id="cd05311">
    <property type="entry name" value="NAD_bind_2_malic_enz"/>
    <property type="match status" value="1"/>
</dbReference>
<keyword evidence="3" id="KW-0479">Metal-binding</keyword>
<keyword evidence="4" id="KW-0560">Oxidoreductase</keyword>
<sequence length="814" mass="87208">MSVLSRIYTPGVGAVCREIDKNPLASFKLTCRGNSIALISDGSAGFEFGNIGALAVLPKLEAKSVVYKTFANVDAVPVALATQDADEIVEIVRILAPSFGGFCLESIAAPKCFTIESRIRKAVRVAVLHHEFHAAGIIVLAALWNALKVVGKKPEEVRIVINGAGVAGIGVAKGLYVAGLRNVVLCDRHGALRVYRTEGMNWAKSEIARLVRSESFKGPLSEVIKGADVFIGLSAKNLVTREMVASMAPDSIVFALALPEPEISEAEAKAGGAAVVATGLSRSDNQIRSSLVTPGFFRGCLDVGAERVNVQMYLAAARALAGMISEDKLSPTNIIPRQMDWHISPVVSEAVARAAQETGVAKIGPEEMPPERVHERTERYIYEGELAWLPQEGQDYGKMSIEEEALEVHRRYQGVIQVYTKVPIKDEIIYRQLYAPEAVAEVIRKILDDPMAAYDYTCKNNLVAIVTDGSAVLGLGNLGPRAALPVMEGKAVLFKTFGGVEAFPMCISTQESDFVVRLVETISPAFGGINLEDISSPRCFEIEQKLMEVLDIPVFHDDQHGTAVVALAGLLNALKIVDRKLEEVKIVFNGAGASAISTAKLLIQAGAQHIIVCDTKGAIFKGRSVGMNRIKEELAEITNPERQQGSLAEVIRGADVFIGLSGPNVLSQDMVRSMASQPIVFAMANPDPEIQPEAAKAAGAAVVATGRSDFPNQVNNCLAFPGIFRGALDIRARAINDAMNLAAAHAIAGLVGQDLAPGYILPNAMDFRVPPAVAEATARAGLATGMARIHIDPERVGRHTREFIYDERLSLIGV</sequence>
<dbReference type="SUPFAM" id="SSF53223">
    <property type="entry name" value="Aminoacid dehydrogenase-like, N-terminal domain"/>
    <property type="match status" value="2"/>
</dbReference>
<dbReference type="InterPro" id="IPR051674">
    <property type="entry name" value="Malate_Decarboxylase"/>
</dbReference>
<dbReference type="PANTHER" id="PTHR43237">
    <property type="entry name" value="NADP-DEPENDENT MALIC ENZYME"/>
    <property type="match status" value="1"/>
</dbReference>
<dbReference type="Gene3D" id="3.40.50.10380">
    <property type="entry name" value="Malic enzyme, N-terminal domain"/>
    <property type="match status" value="2"/>
</dbReference>
<feature type="domain" description="Malic enzyme NAD-binding" evidence="5">
    <location>
        <begin position="559"/>
        <end position="782"/>
    </location>
</feature>
<dbReference type="PROSITE" id="PS00331">
    <property type="entry name" value="MALIC_ENZYMES"/>
    <property type="match status" value="1"/>
</dbReference>
<dbReference type="Gene3D" id="3.40.50.720">
    <property type="entry name" value="NAD(P)-binding Rossmann-like Domain"/>
    <property type="match status" value="2"/>
</dbReference>
<dbReference type="Pfam" id="PF00390">
    <property type="entry name" value="malic"/>
    <property type="match status" value="2"/>
</dbReference>